<feature type="domain" description="Integrase catalytic" evidence="2">
    <location>
        <begin position="800"/>
        <end position="977"/>
    </location>
</feature>
<organism evidence="3 4">
    <name type="scientific">Phytophthora megakarya</name>
    <dbReference type="NCBI Taxonomy" id="4795"/>
    <lineage>
        <taxon>Eukaryota</taxon>
        <taxon>Sar</taxon>
        <taxon>Stramenopiles</taxon>
        <taxon>Oomycota</taxon>
        <taxon>Peronosporomycetes</taxon>
        <taxon>Peronosporales</taxon>
        <taxon>Peronosporaceae</taxon>
        <taxon>Phytophthora</taxon>
    </lineage>
</organism>
<dbReference type="InterPro" id="IPR001584">
    <property type="entry name" value="Integrase_cat-core"/>
</dbReference>
<gene>
    <name evidence="3" type="ORF">PHMEG_0009349</name>
</gene>
<keyword evidence="4" id="KW-1185">Reference proteome</keyword>
<accession>A0A225WGR7</accession>
<dbReference type="PROSITE" id="PS50994">
    <property type="entry name" value="INTEGRASE"/>
    <property type="match status" value="1"/>
</dbReference>
<evidence type="ECO:0000259" key="2">
    <source>
        <dbReference type="PROSITE" id="PS50994"/>
    </source>
</evidence>
<dbReference type="GO" id="GO:0015074">
    <property type="term" value="P:DNA integration"/>
    <property type="evidence" value="ECO:0007669"/>
    <property type="project" value="InterPro"/>
</dbReference>
<dbReference type="GO" id="GO:0003676">
    <property type="term" value="F:nucleic acid binding"/>
    <property type="evidence" value="ECO:0007669"/>
    <property type="project" value="InterPro"/>
</dbReference>
<dbReference type="InterPro" id="IPR050951">
    <property type="entry name" value="Retrovirus_Pol_polyprotein"/>
</dbReference>
<dbReference type="EMBL" id="NBNE01000867">
    <property type="protein sequence ID" value="OWZ16805.1"/>
    <property type="molecule type" value="Genomic_DNA"/>
</dbReference>
<dbReference type="PANTHER" id="PTHR37984:SF5">
    <property type="entry name" value="PROTEIN NYNRIN-LIKE"/>
    <property type="match status" value="1"/>
</dbReference>
<dbReference type="InterPro" id="IPR036397">
    <property type="entry name" value="RNaseH_sf"/>
</dbReference>
<dbReference type="SUPFAM" id="SSF53098">
    <property type="entry name" value="Ribonuclease H-like"/>
    <property type="match status" value="1"/>
</dbReference>
<evidence type="ECO:0000313" key="4">
    <source>
        <dbReference type="Proteomes" id="UP000198211"/>
    </source>
</evidence>
<dbReference type="InterPro" id="IPR012337">
    <property type="entry name" value="RNaseH-like_sf"/>
</dbReference>
<name>A0A225WGR7_9STRA</name>
<feature type="compositionally biased region" description="Basic and acidic residues" evidence="1">
    <location>
        <begin position="755"/>
        <end position="771"/>
    </location>
</feature>
<dbReference type="Gene3D" id="3.30.70.270">
    <property type="match status" value="2"/>
</dbReference>
<dbReference type="SUPFAM" id="SSF56672">
    <property type="entry name" value="DNA/RNA polymerases"/>
    <property type="match status" value="1"/>
</dbReference>
<proteinExistence type="predicted"/>
<feature type="region of interest" description="Disordered" evidence="1">
    <location>
        <begin position="1098"/>
        <end position="1121"/>
    </location>
</feature>
<protein>
    <recommendedName>
        <fullName evidence="2">Integrase catalytic domain-containing protein</fullName>
    </recommendedName>
</protein>
<comment type="caution">
    <text evidence="3">The sequence shown here is derived from an EMBL/GenBank/DDBJ whole genome shotgun (WGS) entry which is preliminary data.</text>
</comment>
<dbReference type="InterPro" id="IPR043128">
    <property type="entry name" value="Rev_trsase/Diguanyl_cyclase"/>
</dbReference>
<evidence type="ECO:0000313" key="3">
    <source>
        <dbReference type="EMBL" id="OWZ16805.1"/>
    </source>
</evidence>
<sequence>MESDDSNAGNDESKTRCAVKIVDVIAVNNVRMGNEFPDVMIAAAAHDRGGVDGVEGSVDMAMRDLRPPVESVEQRVGRLHRRVNERGNRLRVDRDREPRRNELYGVPLRRRNVKDMELPPFTPSLDVFVSTWIDRVNLALKGAAESGPDRRALERKRTWTYLKKTLLRRNKVNERVVLAQFYRNLDKATKYLVQQRPVPRILEEAVEKATDIDDLMDNVLQGMVNIGQPWTSAPSRYIVLMTGTTGQMNMIPGVSGTSLPTALMSGTNDVTATESEREHVGLFRNPQGFTMRIRRARRDQQSTNESEPEEKLRKKLKAAVKQTVWDKELKGASRVWQFEMRSEFDEDIRVNACIVVGCRDEFLIGFDFMKSPAAVMGFNTNEVRYKDEGHAVVVPFRTYDKEGGAKIAERRRKGHLRATKQLGAVMLAKTVTEVRGRTAWSPAINASVDDMNGELQREKLIEWLNGLGVDDSPLENGGELNIGCGTPKGDTAPIMLKRREMAQTENTVMEENSAQHSDTEGCIPLPRIDETLESLSRALLFTTLDLRYGYWQMRVADTDNDKTAFTTRSDDIIVFTWGAIERHVLELATVLEQLSIPGLTLKLKKHVFATTSLEYLEHELGRDGVLPLEWLVAAVLDFPQPKDETEVKRFVHLAGYYRRFIMDNDARQTTFSAVKNILTTRPLRLAYPIFSVSFRLETDANKTGLGSCVMQDGGSGWRPAKPTAKQGEVMEPRRERKAKGTSGPSDVVVQVPLSLKDKRREEPTQHSGSERRMLANGAHKGMTAEEAHSLVVINTARGRRIVLPPELWSTMFKEKLQKEVRRWVAALDVAGPLPAHDGGHLYVIAAVEYVTNYAVAASVKQHTAEAVARFLMKHVVLRFGPFRELLTDRAPELTGLAIKRLVALLQAEQTTPVPYRPQMIELMERFHRTWKGLVSTYMHTDKQTVWDSRVDWAVYAYKSGRHSVVELSSNAIMMERRLCAPNELLRGTGLAEVTDLSAYHKKLLSEMRSSHECAERARRREQERSDRYGTGTTVTMTVSGGERQCLKTTDSNECNSDECGSDAAALDDGSNRAVFVLDETSKTVVGLQRGHCSMVATSSGMNTGGAQPMIGEGTDRTSSRH</sequence>
<dbReference type="Proteomes" id="UP000198211">
    <property type="component" value="Unassembled WGS sequence"/>
</dbReference>
<dbReference type="InterPro" id="IPR043502">
    <property type="entry name" value="DNA/RNA_pol_sf"/>
</dbReference>
<dbReference type="Gene3D" id="3.30.420.10">
    <property type="entry name" value="Ribonuclease H-like superfamily/Ribonuclease H"/>
    <property type="match status" value="1"/>
</dbReference>
<reference evidence="4" key="1">
    <citation type="submission" date="2017-03" db="EMBL/GenBank/DDBJ databases">
        <title>Phytopthora megakarya and P. palmivora, two closely related causual agents of cacao black pod achieved similar genome size and gene model numbers by different mechanisms.</title>
        <authorList>
            <person name="Ali S."/>
            <person name="Shao J."/>
            <person name="Larry D.J."/>
            <person name="Kronmiller B."/>
            <person name="Shen D."/>
            <person name="Strem M.D."/>
            <person name="Melnick R.L."/>
            <person name="Guiltinan M.J."/>
            <person name="Tyler B.M."/>
            <person name="Meinhardt L.W."/>
            <person name="Bailey B.A."/>
        </authorList>
    </citation>
    <scope>NUCLEOTIDE SEQUENCE [LARGE SCALE GENOMIC DNA]</scope>
    <source>
        <strain evidence="4">zdho120</strain>
    </source>
</reference>
<evidence type="ECO:0000256" key="1">
    <source>
        <dbReference type="SAM" id="MobiDB-lite"/>
    </source>
</evidence>
<dbReference type="OrthoDB" id="115141at2759"/>
<dbReference type="PANTHER" id="PTHR37984">
    <property type="entry name" value="PROTEIN CBG26694"/>
    <property type="match status" value="1"/>
</dbReference>
<dbReference type="AlphaFoldDB" id="A0A225WGR7"/>
<feature type="region of interest" description="Disordered" evidence="1">
    <location>
        <begin position="711"/>
        <end position="771"/>
    </location>
</feature>